<dbReference type="EMBL" id="CP011409">
    <property type="protein sequence ID" value="AKZ64657.1"/>
    <property type="molecule type" value="Genomic_DNA"/>
</dbReference>
<gene>
    <name evidence="1" type="ORF">F506_20150</name>
</gene>
<organism evidence="1 2">
    <name type="scientific">Herbaspirillum hiltneri N3</name>
    <dbReference type="NCBI Taxonomy" id="1262470"/>
    <lineage>
        <taxon>Bacteria</taxon>
        <taxon>Pseudomonadati</taxon>
        <taxon>Pseudomonadota</taxon>
        <taxon>Betaproteobacteria</taxon>
        <taxon>Burkholderiales</taxon>
        <taxon>Oxalobacteraceae</taxon>
        <taxon>Herbaspirillum</taxon>
    </lineage>
</organism>
<reference evidence="2" key="1">
    <citation type="journal article" date="2015" name="Genome Announc.">
        <title>Complete Genome Sequence of Herbaspirillum hiltneri N3 (DSM 17495), Isolated from Surface-Sterilized Wheat Roots.</title>
        <authorList>
            <person name="Guizelini D."/>
            <person name="Saizaki P.M."/>
            <person name="Coimbra N.A."/>
            <person name="Weiss V.A."/>
            <person name="Faoro H."/>
            <person name="Sfeir M.Z."/>
            <person name="Baura V.A."/>
            <person name="Monteiro R.A."/>
            <person name="Chubatsu L.S."/>
            <person name="Souza E.M."/>
            <person name="Cruz L.M."/>
            <person name="Pedrosa F.O."/>
            <person name="Raittz R.T."/>
            <person name="Marchaukoski J.N."/>
            <person name="Steffens M.B."/>
        </authorList>
    </citation>
    <scope>NUCLEOTIDE SEQUENCE [LARGE SCALE GENOMIC DNA]</scope>
    <source>
        <strain evidence="2">N3</strain>
    </source>
</reference>
<name>A0ABN4I1J1_9BURK</name>
<dbReference type="RefSeq" id="WP_053200387.1">
    <property type="nucleotide sequence ID" value="NZ_CP011409.1"/>
</dbReference>
<evidence type="ECO:0000313" key="1">
    <source>
        <dbReference type="EMBL" id="AKZ64657.1"/>
    </source>
</evidence>
<keyword evidence="2" id="KW-1185">Reference proteome</keyword>
<evidence type="ECO:0000313" key="2">
    <source>
        <dbReference type="Proteomes" id="UP000063429"/>
    </source>
</evidence>
<protein>
    <recommendedName>
        <fullName evidence="3">HTH cro/C1-type domain-containing protein</fullName>
    </recommendedName>
</protein>
<evidence type="ECO:0008006" key="3">
    <source>
        <dbReference type="Google" id="ProtNLM"/>
    </source>
</evidence>
<proteinExistence type="predicted"/>
<dbReference type="Proteomes" id="UP000063429">
    <property type="component" value="Chromosome"/>
</dbReference>
<sequence length="99" mass="11046">MKNLSDISGFLRNELSQYAFNYDDLDASLGFAAGTIVRMLDEQGDYSVMELMTLLDRLGYEIDIFDKKILQQFIAGPNGPAPPLTVKTGVQLALDKLRE</sequence>
<accession>A0ABN4I1J1</accession>